<dbReference type="GO" id="GO:0030248">
    <property type="term" value="F:cellulose binding"/>
    <property type="evidence" value="ECO:0007669"/>
    <property type="project" value="InterPro"/>
</dbReference>
<protein>
    <recommendedName>
        <fullName evidence="3">CBM1 domain-containing protein</fullName>
    </recommendedName>
</protein>
<dbReference type="Proteomes" id="UP000307440">
    <property type="component" value="Unassembled WGS sequence"/>
</dbReference>
<feature type="chain" id="PRO_5023123689" description="CBM1 domain-containing protein" evidence="2">
    <location>
        <begin position="26"/>
        <end position="74"/>
    </location>
</feature>
<name>A0A5C3KG95_COPMA</name>
<feature type="signal peptide" evidence="2">
    <location>
        <begin position="1"/>
        <end position="25"/>
    </location>
</feature>
<evidence type="ECO:0000256" key="2">
    <source>
        <dbReference type="SAM" id="SignalP"/>
    </source>
</evidence>
<evidence type="ECO:0000259" key="3">
    <source>
        <dbReference type="Pfam" id="PF00734"/>
    </source>
</evidence>
<dbReference type="GO" id="GO:0005975">
    <property type="term" value="P:carbohydrate metabolic process"/>
    <property type="evidence" value="ECO:0007669"/>
    <property type="project" value="InterPro"/>
</dbReference>
<organism evidence="4 5">
    <name type="scientific">Coprinopsis marcescibilis</name>
    <name type="common">Agaric fungus</name>
    <name type="synonym">Psathyrella marcescibilis</name>
    <dbReference type="NCBI Taxonomy" id="230819"/>
    <lineage>
        <taxon>Eukaryota</taxon>
        <taxon>Fungi</taxon>
        <taxon>Dikarya</taxon>
        <taxon>Basidiomycota</taxon>
        <taxon>Agaricomycotina</taxon>
        <taxon>Agaricomycetes</taxon>
        <taxon>Agaricomycetidae</taxon>
        <taxon>Agaricales</taxon>
        <taxon>Agaricineae</taxon>
        <taxon>Psathyrellaceae</taxon>
        <taxon>Coprinopsis</taxon>
    </lineage>
</organism>
<dbReference type="InterPro" id="IPR035971">
    <property type="entry name" value="CBD_sf"/>
</dbReference>
<keyword evidence="1 2" id="KW-0732">Signal</keyword>
<feature type="domain" description="CBM1" evidence="3">
    <location>
        <begin position="43"/>
        <end position="68"/>
    </location>
</feature>
<dbReference type="GO" id="GO:0005576">
    <property type="term" value="C:extracellular region"/>
    <property type="evidence" value="ECO:0007669"/>
    <property type="project" value="InterPro"/>
</dbReference>
<sequence length="74" mass="8000">MTPYFPKLLNAVIAVTSLNILGALAQPVTSAIPTGIITLPPTQCGGGSYVNPSLCRVGYECVELNKWYWECVKK</sequence>
<keyword evidence="5" id="KW-1185">Reference proteome</keyword>
<accession>A0A5C3KG95</accession>
<reference evidence="4 5" key="1">
    <citation type="journal article" date="2019" name="Nat. Ecol. Evol.">
        <title>Megaphylogeny resolves global patterns of mushroom evolution.</title>
        <authorList>
            <person name="Varga T."/>
            <person name="Krizsan K."/>
            <person name="Foldi C."/>
            <person name="Dima B."/>
            <person name="Sanchez-Garcia M."/>
            <person name="Sanchez-Ramirez S."/>
            <person name="Szollosi G.J."/>
            <person name="Szarkandi J.G."/>
            <person name="Papp V."/>
            <person name="Albert L."/>
            <person name="Andreopoulos W."/>
            <person name="Angelini C."/>
            <person name="Antonin V."/>
            <person name="Barry K.W."/>
            <person name="Bougher N.L."/>
            <person name="Buchanan P."/>
            <person name="Buyck B."/>
            <person name="Bense V."/>
            <person name="Catcheside P."/>
            <person name="Chovatia M."/>
            <person name="Cooper J."/>
            <person name="Damon W."/>
            <person name="Desjardin D."/>
            <person name="Finy P."/>
            <person name="Geml J."/>
            <person name="Haridas S."/>
            <person name="Hughes K."/>
            <person name="Justo A."/>
            <person name="Karasinski D."/>
            <person name="Kautmanova I."/>
            <person name="Kiss B."/>
            <person name="Kocsube S."/>
            <person name="Kotiranta H."/>
            <person name="LaButti K.M."/>
            <person name="Lechner B.E."/>
            <person name="Liimatainen K."/>
            <person name="Lipzen A."/>
            <person name="Lukacs Z."/>
            <person name="Mihaltcheva S."/>
            <person name="Morgado L.N."/>
            <person name="Niskanen T."/>
            <person name="Noordeloos M.E."/>
            <person name="Ohm R.A."/>
            <person name="Ortiz-Santana B."/>
            <person name="Ovrebo C."/>
            <person name="Racz N."/>
            <person name="Riley R."/>
            <person name="Savchenko A."/>
            <person name="Shiryaev A."/>
            <person name="Soop K."/>
            <person name="Spirin V."/>
            <person name="Szebenyi C."/>
            <person name="Tomsovsky M."/>
            <person name="Tulloss R.E."/>
            <person name="Uehling J."/>
            <person name="Grigoriev I.V."/>
            <person name="Vagvolgyi C."/>
            <person name="Papp T."/>
            <person name="Martin F.M."/>
            <person name="Miettinen O."/>
            <person name="Hibbett D.S."/>
            <person name="Nagy L.G."/>
        </authorList>
    </citation>
    <scope>NUCLEOTIDE SEQUENCE [LARGE SCALE GENOMIC DNA]</scope>
    <source>
        <strain evidence="4 5">CBS 121175</strain>
    </source>
</reference>
<gene>
    <name evidence="4" type="ORF">FA15DRAFT_674750</name>
</gene>
<dbReference type="OrthoDB" id="5280466at2759"/>
<dbReference type="InterPro" id="IPR000254">
    <property type="entry name" value="CBD"/>
</dbReference>
<evidence type="ECO:0000256" key="1">
    <source>
        <dbReference type="ARBA" id="ARBA00022729"/>
    </source>
</evidence>
<evidence type="ECO:0000313" key="4">
    <source>
        <dbReference type="EMBL" id="TFK19110.1"/>
    </source>
</evidence>
<dbReference type="Pfam" id="PF00734">
    <property type="entry name" value="CBM_1"/>
    <property type="match status" value="1"/>
</dbReference>
<proteinExistence type="predicted"/>
<dbReference type="AlphaFoldDB" id="A0A5C3KG95"/>
<dbReference type="EMBL" id="ML210360">
    <property type="protein sequence ID" value="TFK19110.1"/>
    <property type="molecule type" value="Genomic_DNA"/>
</dbReference>
<dbReference type="SUPFAM" id="SSF57180">
    <property type="entry name" value="Cellulose-binding domain"/>
    <property type="match status" value="1"/>
</dbReference>
<evidence type="ECO:0000313" key="5">
    <source>
        <dbReference type="Proteomes" id="UP000307440"/>
    </source>
</evidence>